<evidence type="ECO:0000256" key="3">
    <source>
        <dbReference type="ARBA" id="ARBA00023015"/>
    </source>
</evidence>
<evidence type="ECO:0000256" key="4">
    <source>
        <dbReference type="ARBA" id="ARBA00023125"/>
    </source>
</evidence>
<dbReference type="InterPro" id="IPR036390">
    <property type="entry name" value="WH_DNA-bd_sf"/>
</dbReference>
<evidence type="ECO:0008006" key="10">
    <source>
        <dbReference type="Google" id="ProtNLM"/>
    </source>
</evidence>
<dbReference type="InterPro" id="IPR012349">
    <property type="entry name" value="Split_barrel_FMN-bd"/>
</dbReference>
<dbReference type="PANTHER" id="PTHR30466">
    <property type="entry name" value="FLAVIN REDUCTASE"/>
    <property type="match status" value="1"/>
</dbReference>
<dbReference type="SMART" id="SM00903">
    <property type="entry name" value="Flavin_Reduct"/>
    <property type="match status" value="1"/>
</dbReference>
<dbReference type="RefSeq" id="WP_105805235.1">
    <property type="nucleotide sequence ID" value="NZ_MWZD01000017.1"/>
</dbReference>
<dbReference type="SUPFAM" id="SSF50475">
    <property type="entry name" value="FMN-binding split barrel"/>
    <property type="match status" value="1"/>
</dbReference>
<reference evidence="8 9" key="1">
    <citation type="journal article" date="2017" name="New Microbes New Infect">
        <title>Genome sequence of 'Leucobacter massiliensis' sp. nov. isolated from human pharynx after travel to the 2014 Hajj.</title>
        <authorList>
            <person name="Leangapichart T."/>
            <person name="Gautret P."/>
            <person name="Nguyen T.T."/>
            <person name="Armstrong N."/>
            <person name="Rolain J.M."/>
        </authorList>
    </citation>
    <scope>NUCLEOTIDE SEQUENCE [LARGE SCALE GENOMIC DNA]</scope>
    <source>
        <strain evidence="8 9">122RC15</strain>
    </source>
</reference>
<dbReference type="OrthoDB" id="9816161at2"/>
<comment type="caution">
    <text evidence="8">The sequence shown here is derived from an EMBL/GenBank/DDBJ whole genome shotgun (WGS) entry which is preliminary data.</text>
</comment>
<organism evidence="8 9">
    <name type="scientific">Leucobacter massiliensis</name>
    <dbReference type="NCBI Taxonomy" id="1686285"/>
    <lineage>
        <taxon>Bacteria</taxon>
        <taxon>Bacillati</taxon>
        <taxon>Actinomycetota</taxon>
        <taxon>Actinomycetes</taxon>
        <taxon>Micrococcales</taxon>
        <taxon>Microbacteriaceae</taxon>
        <taxon>Leucobacter</taxon>
    </lineage>
</organism>
<dbReference type="Proteomes" id="UP000238650">
    <property type="component" value="Unassembled WGS sequence"/>
</dbReference>
<proteinExistence type="inferred from homology"/>
<evidence type="ECO:0000256" key="1">
    <source>
        <dbReference type="ARBA" id="ARBA00008898"/>
    </source>
</evidence>
<evidence type="ECO:0000313" key="8">
    <source>
        <dbReference type="EMBL" id="PRI10772.1"/>
    </source>
</evidence>
<evidence type="ECO:0000259" key="6">
    <source>
        <dbReference type="SMART" id="SM00895"/>
    </source>
</evidence>
<dbReference type="Gene3D" id="1.20.120.530">
    <property type="entry name" value="GntR ligand-binding domain-like"/>
    <property type="match status" value="1"/>
</dbReference>
<protein>
    <recommendedName>
        <fullName evidence="10">FCD domain-containing protein</fullName>
    </recommendedName>
</protein>
<dbReference type="GO" id="GO:0042602">
    <property type="term" value="F:riboflavin reductase (NADPH) activity"/>
    <property type="evidence" value="ECO:0007669"/>
    <property type="project" value="TreeGrafter"/>
</dbReference>
<keyword evidence="9" id="KW-1185">Reference proteome</keyword>
<dbReference type="Pfam" id="PF00392">
    <property type="entry name" value="GntR"/>
    <property type="match status" value="1"/>
</dbReference>
<keyword evidence="2" id="KW-0560">Oxidoreductase</keyword>
<dbReference type="InterPro" id="IPR008920">
    <property type="entry name" value="TF_FadR/GntR_C"/>
</dbReference>
<keyword evidence="3" id="KW-0805">Transcription regulation</keyword>
<name>A0A2S9QME8_9MICO</name>
<dbReference type="InterPro" id="IPR011711">
    <property type="entry name" value="GntR_C"/>
</dbReference>
<evidence type="ECO:0000256" key="2">
    <source>
        <dbReference type="ARBA" id="ARBA00023002"/>
    </source>
</evidence>
<dbReference type="SMART" id="SM00895">
    <property type="entry name" value="FCD"/>
    <property type="match status" value="1"/>
</dbReference>
<dbReference type="InterPro" id="IPR002563">
    <property type="entry name" value="Flavin_Rdtase-like_dom"/>
</dbReference>
<evidence type="ECO:0000256" key="5">
    <source>
        <dbReference type="ARBA" id="ARBA00023163"/>
    </source>
</evidence>
<dbReference type="SUPFAM" id="SSF46785">
    <property type="entry name" value="Winged helix' DNA-binding domain"/>
    <property type="match status" value="1"/>
</dbReference>
<feature type="domain" description="Flavin reductase like" evidence="7">
    <location>
        <begin position="17"/>
        <end position="159"/>
    </location>
</feature>
<dbReference type="GO" id="GO:0003677">
    <property type="term" value="F:DNA binding"/>
    <property type="evidence" value="ECO:0007669"/>
    <property type="project" value="UniProtKB-KW"/>
</dbReference>
<feature type="domain" description="GntR C-terminal" evidence="6">
    <location>
        <begin position="237"/>
        <end position="362"/>
    </location>
</feature>
<keyword evidence="4" id="KW-0238">DNA-binding</keyword>
<dbReference type="SUPFAM" id="SSF48008">
    <property type="entry name" value="GntR ligand-binding domain-like"/>
    <property type="match status" value="1"/>
</dbReference>
<dbReference type="InterPro" id="IPR036388">
    <property type="entry name" value="WH-like_DNA-bd_sf"/>
</dbReference>
<dbReference type="Gene3D" id="2.30.110.10">
    <property type="entry name" value="Electron Transport, Fmn-binding Protein, Chain A"/>
    <property type="match status" value="1"/>
</dbReference>
<keyword evidence="5" id="KW-0804">Transcription</keyword>
<sequence length="378" mass="40384">MNEQLAQMDQAAFRHVVGHFASGVTVITTNHDGVLYGTTASAVSSLSMDPPMMLACLNRSSSTHDHVVAAGRYAINILAVDQGDLAAHFGRKGADKFSGVSHTLSEQGLPLIDGALATIECVVAETAIGGTHTVFLGEVTAAQARPGDPLAYFRGRFDALERTSLETEAYDRVRLRVLGRGTPLGEPIAVRELAAIVQSDEPSVYNALVRLEAEGLVSREPGGAFVPTPITASLVENLYSARETIESGVIQQYLASASDATIAEITRLAEDLAAREPRNSEELDAFLEANLNLHCAIVALAGSRRLVSQFRQLSISAAWRDTYRSEVWQEKLGHPFIPELTAAIAARDAEEAARVVRAQIAFVVSAAAHMIDQKGGAL</sequence>
<dbReference type="Gene3D" id="1.10.10.10">
    <property type="entry name" value="Winged helix-like DNA-binding domain superfamily/Winged helix DNA-binding domain"/>
    <property type="match status" value="1"/>
</dbReference>
<dbReference type="InterPro" id="IPR050268">
    <property type="entry name" value="NADH-dep_flavin_reductase"/>
</dbReference>
<dbReference type="Pfam" id="PF07729">
    <property type="entry name" value="FCD"/>
    <property type="match status" value="1"/>
</dbReference>
<accession>A0A2S9QME8</accession>
<evidence type="ECO:0000313" key="9">
    <source>
        <dbReference type="Proteomes" id="UP000238650"/>
    </source>
</evidence>
<evidence type="ECO:0000259" key="7">
    <source>
        <dbReference type="SMART" id="SM00903"/>
    </source>
</evidence>
<dbReference type="InterPro" id="IPR000524">
    <property type="entry name" value="Tscrpt_reg_HTH_GntR"/>
</dbReference>
<dbReference type="Pfam" id="PF01613">
    <property type="entry name" value="Flavin_Reduct"/>
    <property type="match status" value="1"/>
</dbReference>
<dbReference type="GO" id="GO:0010181">
    <property type="term" value="F:FMN binding"/>
    <property type="evidence" value="ECO:0007669"/>
    <property type="project" value="InterPro"/>
</dbReference>
<dbReference type="EMBL" id="MWZD01000017">
    <property type="protein sequence ID" value="PRI10772.1"/>
    <property type="molecule type" value="Genomic_DNA"/>
</dbReference>
<dbReference type="PANTHER" id="PTHR30466:SF11">
    <property type="entry name" value="FLAVIN-DEPENDENT MONOOXYGENASE, REDUCTASE SUBUNIT HSAB"/>
    <property type="match status" value="1"/>
</dbReference>
<comment type="similarity">
    <text evidence="1">Belongs to the non-flavoprotein flavin reductase family.</text>
</comment>
<dbReference type="AlphaFoldDB" id="A0A2S9QME8"/>
<dbReference type="GO" id="GO:0003700">
    <property type="term" value="F:DNA-binding transcription factor activity"/>
    <property type="evidence" value="ECO:0007669"/>
    <property type="project" value="InterPro"/>
</dbReference>
<gene>
    <name evidence="8" type="ORF">B4915_07685</name>
</gene>